<proteinExistence type="predicted"/>
<comment type="caution">
    <text evidence="1">The sequence shown here is derived from an EMBL/GenBank/DDBJ whole genome shotgun (WGS) entry which is preliminary data.</text>
</comment>
<sequence>MTQSMAYTFTVPQDRVQACSRDGLLKIIQPEDTKMTLAFWGISVYHGLGTGVQHQEAAYSIPQWFFGRLLSATDNTSAIPLQQTLSLSLFLLHGQIVGHVLERGAKPCARATAQLDSSHAVPFQYRFCDMYTHPILSPYKQTTISSTMFSLQSTRGNGHYGPRFSRPFPLIKALPADAKKGSISSFIFYKRNGLSARSSRLHRRHHTD</sequence>
<protein>
    <submittedName>
        <fullName evidence="1">Uncharacterized protein</fullName>
    </submittedName>
</protein>
<evidence type="ECO:0000313" key="2">
    <source>
        <dbReference type="Proteomes" id="UP000720189"/>
    </source>
</evidence>
<reference evidence="1" key="1">
    <citation type="journal article" date="2021" name="Nat. Commun.">
        <title>Genetic determinants of endophytism in the Arabidopsis root mycobiome.</title>
        <authorList>
            <person name="Mesny F."/>
            <person name="Miyauchi S."/>
            <person name="Thiergart T."/>
            <person name="Pickel B."/>
            <person name="Atanasova L."/>
            <person name="Karlsson M."/>
            <person name="Huettel B."/>
            <person name="Barry K.W."/>
            <person name="Haridas S."/>
            <person name="Chen C."/>
            <person name="Bauer D."/>
            <person name="Andreopoulos W."/>
            <person name="Pangilinan J."/>
            <person name="LaButti K."/>
            <person name="Riley R."/>
            <person name="Lipzen A."/>
            <person name="Clum A."/>
            <person name="Drula E."/>
            <person name="Henrissat B."/>
            <person name="Kohler A."/>
            <person name="Grigoriev I.V."/>
            <person name="Martin F.M."/>
            <person name="Hacquard S."/>
        </authorList>
    </citation>
    <scope>NUCLEOTIDE SEQUENCE</scope>
    <source>
        <strain evidence="1">MPI-CAGE-AT-0023</strain>
    </source>
</reference>
<dbReference type="GeneID" id="70214907"/>
<organism evidence="1 2">
    <name type="scientific">Fusarium redolens</name>
    <dbReference type="NCBI Taxonomy" id="48865"/>
    <lineage>
        <taxon>Eukaryota</taxon>
        <taxon>Fungi</taxon>
        <taxon>Dikarya</taxon>
        <taxon>Ascomycota</taxon>
        <taxon>Pezizomycotina</taxon>
        <taxon>Sordariomycetes</taxon>
        <taxon>Hypocreomycetidae</taxon>
        <taxon>Hypocreales</taxon>
        <taxon>Nectriaceae</taxon>
        <taxon>Fusarium</taxon>
        <taxon>Fusarium redolens species complex</taxon>
    </lineage>
</organism>
<evidence type="ECO:0000313" key="1">
    <source>
        <dbReference type="EMBL" id="KAH7266835.1"/>
    </source>
</evidence>
<dbReference type="AlphaFoldDB" id="A0A9P9KQV4"/>
<accession>A0A9P9KQV4</accession>
<dbReference type="RefSeq" id="XP_046054654.1">
    <property type="nucleotide sequence ID" value="XM_046184953.1"/>
</dbReference>
<dbReference type="EMBL" id="JAGMUX010000002">
    <property type="protein sequence ID" value="KAH7266835.1"/>
    <property type="molecule type" value="Genomic_DNA"/>
</dbReference>
<keyword evidence="2" id="KW-1185">Reference proteome</keyword>
<name>A0A9P9KQV4_FUSRE</name>
<dbReference type="Proteomes" id="UP000720189">
    <property type="component" value="Unassembled WGS sequence"/>
</dbReference>
<gene>
    <name evidence="1" type="ORF">BKA55DRAFT_152923</name>
</gene>